<dbReference type="InterPro" id="IPR000008">
    <property type="entry name" value="C2_dom"/>
</dbReference>
<evidence type="ECO:0000259" key="6">
    <source>
        <dbReference type="PROSITE" id="PS50004"/>
    </source>
</evidence>
<proteinExistence type="predicted"/>
<dbReference type="RefSeq" id="XP_005839432.1">
    <property type="nucleotide sequence ID" value="XM_005839375.1"/>
</dbReference>
<dbReference type="GO" id="GO:0005509">
    <property type="term" value="F:calcium ion binding"/>
    <property type="evidence" value="ECO:0007669"/>
    <property type="project" value="TreeGrafter"/>
</dbReference>
<feature type="transmembrane region" description="Helical" evidence="5">
    <location>
        <begin position="137"/>
        <end position="157"/>
    </location>
</feature>
<accession>L1JVP4</accession>
<dbReference type="EMBL" id="JH992972">
    <property type="protein sequence ID" value="EKX52452.1"/>
    <property type="molecule type" value="Genomic_DNA"/>
</dbReference>
<dbReference type="Proteomes" id="UP000011087">
    <property type="component" value="Unassembled WGS sequence"/>
</dbReference>
<dbReference type="PANTHER" id="PTHR45911:SF4">
    <property type="entry name" value="MULTIPLE C2 AND TRANSMEMBRANE DOMAIN-CONTAINING PROTEIN"/>
    <property type="match status" value="1"/>
</dbReference>
<dbReference type="PROSITE" id="PS50004">
    <property type="entry name" value="C2"/>
    <property type="match status" value="1"/>
</dbReference>
<name>L1JVP4_GUITC</name>
<feature type="coiled-coil region" evidence="3">
    <location>
        <begin position="390"/>
        <end position="417"/>
    </location>
</feature>
<evidence type="ECO:0000256" key="4">
    <source>
        <dbReference type="SAM" id="MobiDB-lite"/>
    </source>
</evidence>
<dbReference type="AlphaFoldDB" id="L1JVP4"/>
<keyword evidence="3" id="KW-0175">Coiled coil</keyword>
<dbReference type="GO" id="GO:0016020">
    <property type="term" value="C:membrane"/>
    <property type="evidence" value="ECO:0007669"/>
    <property type="project" value="TreeGrafter"/>
</dbReference>
<keyword evidence="5" id="KW-0812">Transmembrane</keyword>
<protein>
    <recommendedName>
        <fullName evidence="6">C2 domain-containing protein</fullName>
    </recommendedName>
</protein>
<feature type="domain" description="C2" evidence="6">
    <location>
        <begin position="199"/>
        <end position="336"/>
    </location>
</feature>
<evidence type="ECO:0000313" key="8">
    <source>
        <dbReference type="EnsemblProtists" id="EKX52452"/>
    </source>
</evidence>
<dbReference type="InterPro" id="IPR035892">
    <property type="entry name" value="C2_domain_sf"/>
</dbReference>
<sequence>MARVKGSMKQGLHRDCASLALIYLLLIVLSCITYRPTLAVQCWTPGDEANRPYCKEHCCSNVCMNATDLAECKKINLTSLSVSTLPPLWGCNSLVRKWCICFFEDGMCNGTTVDNIVNDTDVTSFPQESQYVNRTTLLLICLPLVFAIFMFACGVVCSTGKCRQCMGDLIWKIKPLKPKTQEEEEEDDDDDDDGGGDGEDGEEGNEMERARAKAKTLGEWTLDIIVLQARNLPRSDIPIVDKYLVGLADPYALIGVRNKRRERKTPYVPEHRTSTKKSTLNPSWNEQFRVQFSGTKDDVSVQVWDWDKWKYDDYIGEALIPTGPLVQAFKPGNTAFADAQWFELYDKNGHVVTAGKKGKELDMPAAVELQFKLDKTYDPVEALGDMKRAMEVIRATAQEEKLQKRRAEQEAIKLKKKREQRPSVYRVMETLRVDACKVRDHGESIPSFPVDAKPARITVASNRKPRKGTRKK</sequence>
<dbReference type="GeneID" id="17309371"/>
<reference evidence="9" key="2">
    <citation type="submission" date="2012-11" db="EMBL/GenBank/DDBJ databases">
        <authorList>
            <person name="Kuo A."/>
            <person name="Curtis B.A."/>
            <person name="Tanifuji G."/>
            <person name="Burki F."/>
            <person name="Gruber A."/>
            <person name="Irimia M."/>
            <person name="Maruyama S."/>
            <person name="Arias M.C."/>
            <person name="Ball S.G."/>
            <person name="Gile G.H."/>
            <person name="Hirakawa Y."/>
            <person name="Hopkins J.F."/>
            <person name="Rensing S.A."/>
            <person name="Schmutz J."/>
            <person name="Symeonidi A."/>
            <person name="Elias M."/>
            <person name="Eveleigh R.J."/>
            <person name="Herman E.K."/>
            <person name="Klute M.J."/>
            <person name="Nakayama T."/>
            <person name="Obornik M."/>
            <person name="Reyes-Prieto A."/>
            <person name="Armbrust E.V."/>
            <person name="Aves S.J."/>
            <person name="Beiko R.G."/>
            <person name="Coutinho P."/>
            <person name="Dacks J.B."/>
            <person name="Durnford D.G."/>
            <person name="Fast N.M."/>
            <person name="Green B.R."/>
            <person name="Grisdale C."/>
            <person name="Hempe F."/>
            <person name="Henrissat B."/>
            <person name="Hoppner M.P."/>
            <person name="Ishida K.-I."/>
            <person name="Kim E."/>
            <person name="Koreny L."/>
            <person name="Kroth P.G."/>
            <person name="Liu Y."/>
            <person name="Malik S.-B."/>
            <person name="Maier U.G."/>
            <person name="McRose D."/>
            <person name="Mock T."/>
            <person name="Neilson J.A."/>
            <person name="Onodera N.T."/>
            <person name="Poole A.M."/>
            <person name="Pritham E.J."/>
            <person name="Richards T.A."/>
            <person name="Rocap G."/>
            <person name="Roy S.W."/>
            <person name="Sarai C."/>
            <person name="Schaack S."/>
            <person name="Shirato S."/>
            <person name="Slamovits C.H."/>
            <person name="Spencer D.F."/>
            <person name="Suzuki S."/>
            <person name="Worden A.Z."/>
            <person name="Zauner S."/>
            <person name="Barry K."/>
            <person name="Bell C."/>
            <person name="Bharti A.K."/>
            <person name="Crow J.A."/>
            <person name="Grimwood J."/>
            <person name="Kramer R."/>
            <person name="Lindquist E."/>
            <person name="Lucas S."/>
            <person name="Salamov A."/>
            <person name="McFadden G.I."/>
            <person name="Lane C.E."/>
            <person name="Keeling P.J."/>
            <person name="Gray M.W."/>
            <person name="Grigoriev I.V."/>
            <person name="Archibald J.M."/>
        </authorList>
    </citation>
    <scope>NUCLEOTIDE SEQUENCE</scope>
    <source>
        <strain evidence="9">CCMP2712</strain>
    </source>
</reference>
<dbReference type="SMART" id="SM00239">
    <property type="entry name" value="C2"/>
    <property type="match status" value="1"/>
</dbReference>
<dbReference type="EnsemblProtists" id="EKX52452">
    <property type="protein sequence ID" value="EKX52452"/>
    <property type="gene ID" value="GUITHDRAFT_133540"/>
</dbReference>
<dbReference type="OrthoDB" id="270970at2759"/>
<dbReference type="PROSITE" id="PS51257">
    <property type="entry name" value="PROKAR_LIPOPROTEIN"/>
    <property type="match status" value="1"/>
</dbReference>
<gene>
    <name evidence="7" type="ORF">GUITHDRAFT_133540</name>
</gene>
<dbReference type="Gene3D" id="2.60.40.150">
    <property type="entry name" value="C2 domain"/>
    <property type="match status" value="1"/>
</dbReference>
<dbReference type="STRING" id="905079.L1JVP4"/>
<dbReference type="Pfam" id="PF00168">
    <property type="entry name" value="C2"/>
    <property type="match status" value="1"/>
</dbReference>
<dbReference type="PaxDb" id="55529-EKX52452"/>
<dbReference type="HOGENOM" id="CLU_579332_0_0_1"/>
<evidence type="ECO:0000256" key="5">
    <source>
        <dbReference type="SAM" id="Phobius"/>
    </source>
</evidence>
<dbReference type="KEGG" id="gtt:GUITHDRAFT_133540"/>
<keyword evidence="5" id="KW-0472">Membrane</keyword>
<feature type="compositionally biased region" description="Acidic residues" evidence="4">
    <location>
        <begin position="182"/>
        <end position="205"/>
    </location>
</feature>
<evidence type="ECO:0000256" key="2">
    <source>
        <dbReference type="ARBA" id="ARBA00022837"/>
    </source>
</evidence>
<feature type="region of interest" description="Disordered" evidence="4">
    <location>
        <begin position="177"/>
        <end position="212"/>
    </location>
</feature>
<evidence type="ECO:0000256" key="3">
    <source>
        <dbReference type="SAM" id="Coils"/>
    </source>
</evidence>
<dbReference type="PANTHER" id="PTHR45911">
    <property type="entry name" value="C2 DOMAIN-CONTAINING PROTEIN"/>
    <property type="match status" value="1"/>
</dbReference>
<dbReference type="CDD" id="cd00030">
    <property type="entry name" value="C2"/>
    <property type="match status" value="1"/>
</dbReference>
<keyword evidence="2" id="KW-0106">Calcium</keyword>
<reference evidence="7 9" key="1">
    <citation type="journal article" date="2012" name="Nature">
        <title>Algal genomes reveal evolutionary mosaicism and the fate of nucleomorphs.</title>
        <authorList>
            <consortium name="DOE Joint Genome Institute"/>
            <person name="Curtis B.A."/>
            <person name="Tanifuji G."/>
            <person name="Burki F."/>
            <person name="Gruber A."/>
            <person name="Irimia M."/>
            <person name="Maruyama S."/>
            <person name="Arias M.C."/>
            <person name="Ball S.G."/>
            <person name="Gile G.H."/>
            <person name="Hirakawa Y."/>
            <person name="Hopkins J.F."/>
            <person name="Kuo A."/>
            <person name="Rensing S.A."/>
            <person name="Schmutz J."/>
            <person name="Symeonidi A."/>
            <person name="Elias M."/>
            <person name="Eveleigh R.J."/>
            <person name="Herman E.K."/>
            <person name="Klute M.J."/>
            <person name="Nakayama T."/>
            <person name="Obornik M."/>
            <person name="Reyes-Prieto A."/>
            <person name="Armbrust E.V."/>
            <person name="Aves S.J."/>
            <person name="Beiko R.G."/>
            <person name="Coutinho P."/>
            <person name="Dacks J.B."/>
            <person name="Durnford D.G."/>
            <person name="Fast N.M."/>
            <person name="Green B.R."/>
            <person name="Grisdale C.J."/>
            <person name="Hempel F."/>
            <person name="Henrissat B."/>
            <person name="Hoppner M.P."/>
            <person name="Ishida K."/>
            <person name="Kim E."/>
            <person name="Koreny L."/>
            <person name="Kroth P.G."/>
            <person name="Liu Y."/>
            <person name="Malik S.B."/>
            <person name="Maier U.G."/>
            <person name="McRose D."/>
            <person name="Mock T."/>
            <person name="Neilson J.A."/>
            <person name="Onodera N.T."/>
            <person name="Poole A.M."/>
            <person name="Pritham E.J."/>
            <person name="Richards T.A."/>
            <person name="Rocap G."/>
            <person name="Roy S.W."/>
            <person name="Sarai C."/>
            <person name="Schaack S."/>
            <person name="Shirato S."/>
            <person name="Slamovits C.H."/>
            <person name="Spencer D.F."/>
            <person name="Suzuki S."/>
            <person name="Worden A.Z."/>
            <person name="Zauner S."/>
            <person name="Barry K."/>
            <person name="Bell C."/>
            <person name="Bharti A.K."/>
            <person name="Crow J.A."/>
            <person name="Grimwood J."/>
            <person name="Kramer R."/>
            <person name="Lindquist E."/>
            <person name="Lucas S."/>
            <person name="Salamov A."/>
            <person name="McFadden G.I."/>
            <person name="Lane C.E."/>
            <person name="Keeling P.J."/>
            <person name="Gray M.W."/>
            <person name="Grigoriev I.V."/>
            <person name="Archibald J.M."/>
        </authorList>
    </citation>
    <scope>NUCLEOTIDE SEQUENCE</scope>
    <source>
        <strain evidence="7 9">CCMP2712</strain>
    </source>
</reference>
<dbReference type="SUPFAM" id="SSF49562">
    <property type="entry name" value="C2 domain (Calcium/lipid-binding domain, CaLB)"/>
    <property type="match status" value="1"/>
</dbReference>
<evidence type="ECO:0000313" key="7">
    <source>
        <dbReference type="EMBL" id="EKX52452.1"/>
    </source>
</evidence>
<keyword evidence="9" id="KW-1185">Reference proteome</keyword>
<keyword evidence="5" id="KW-1133">Transmembrane helix</keyword>
<organism evidence="7">
    <name type="scientific">Guillardia theta (strain CCMP2712)</name>
    <name type="common">Cryptophyte</name>
    <dbReference type="NCBI Taxonomy" id="905079"/>
    <lineage>
        <taxon>Eukaryota</taxon>
        <taxon>Cryptophyceae</taxon>
        <taxon>Pyrenomonadales</taxon>
        <taxon>Geminigeraceae</taxon>
        <taxon>Guillardia</taxon>
    </lineage>
</organism>
<evidence type="ECO:0000256" key="1">
    <source>
        <dbReference type="ARBA" id="ARBA00022723"/>
    </source>
</evidence>
<reference evidence="8" key="3">
    <citation type="submission" date="2015-06" db="UniProtKB">
        <authorList>
            <consortium name="EnsemblProtists"/>
        </authorList>
    </citation>
    <scope>IDENTIFICATION</scope>
</reference>
<evidence type="ECO:0000313" key="9">
    <source>
        <dbReference type="Proteomes" id="UP000011087"/>
    </source>
</evidence>
<keyword evidence="1" id="KW-0479">Metal-binding</keyword>